<dbReference type="GO" id="GO:0004514">
    <property type="term" value="F:nicotinate-nucleotide diphosphorylase (carboxylating) activity"/>
    <property type="evidence" value="ECO:0007669"/>
    <property type="project" value="InterPro"/>
</dbReference>
<dbReference type="Proteomes" id="UP000855471">
    <property type="component" value="Unassembled WGS sequence"/>
</dbReference>
<comment type="caution">
    <text evidence="8">The sequence shown here is derived from an EMBL/GenBank/DDBJ whole genome shotgun (WGS) entry which is preliminary data.</text>
</comment>
<dbReference type="Gene3D" id="3.90.1170.20">
    <property type="entry name" value="Quinolinate phosphoribosyl transferase, N-terminal domain"/>
    <property type="match status" value="1"/>
</dbReference>
<gene>
    <name evidence="9" type="ORF">AN672_06310</name>
    <name evidence="8" type="ORF">I9Y29_002445</name>
</gene>
<evidence type="ECO:0000256" key="4">
    <source>
        <dbReference type="ARBA" id="ARBA00022679"/>
    </source>
</evidence>
<reference evidence="9 10" key="2">
    <citation type="journal article" date="2017" name="PLoS ONE">
        <title>Genomic and phenotypic characterisation of fluoroquinolone resistance mechanisms in Enterobacteriaceae in Durban, South Africa.</title>
        <authorList>
            <person name="Osei Sekyere J."/>
            <person name="Amoako D.G."/>
        </authorList>
    </citation>
    <scope>NUCLEOTIDE SEQUENCE [LARGE SCALE GENOMIC DNA]</scope>
    <source>
        <strain evidence="9 10">ST62:944112508</strain>
    </source>
</reference>
<dbReference type="AlphaFoldDB" id="A0A0P8KJA7"/>
<dbReference type="GO" id="GO:0034213">
    <property type="term" value="P:quinolinate catabolic process"/>
    <property type="evidence" value="ECO:0007669"/>
    <property type="project" value="TreeGrafter"/>
</dbReference>
<reference evidence="8" key="4">
    <citation type="submission" date="2020-09" db="EMBL/GenBank/DDBJ databases">
        <authorList>
            <consortium name="NCBI Pathogen Detection Project"/>
        </authorList>
    </citation>
    <scope>NUCLEOTIDE SEQUENCE</scope>
    <source>
        <strain evidence="8">O50</strain>
    </source>
</reference>
<dbReference type="PIRSF" id="PIRSF006250">
    <property type="entry name" value="NadC_ModD"/>
    <property type="match status" value="1"/>
</dbReference>
<dbReference type="EMBL" id="DACSXJ010000012">
    <property type="protein sequence ID" value="HAT3898011.1"/>
    <property type="molecule type" value="Genomic_DNA"/>
</dbReference>
<evidence type="ECO:0000259" key="6">
    <source>
        <dbReference type="Pfam" id="PF01729"/>
    </source>
</evidence>
<dbReference type="SUPFAM" id="SSF51690">
    <property type="entry name" value="Nicotinate/Quinolinate PRTase C-terminal domain-like"/>
    <property type="match status" value="1"/>
</dbReference>
<dbReference type="EMBL" id="LJEB01000024">
    <property type="protein sequence ID" value="KPR56490.1"/>
    <property type="molecule type" value="Genomic_DNA"/>
</dbReference>
<evidence type="ECO:0000313" key="9">
    <source>
        <dbReference type="EMBL" id="KPR56490.1"/>
    </source>
</evidence>
<evidence type="ECO:0000256" key="1">
    <source>
        <dbReference type="ARBA" id="ARBA00009400"/>
    </source>
</evidence>
<dbReference type="RefSeq" id="WP_003841555.1">
    <property type="nucleotide sequence ID" value="NZ_CABDWZ010000001.1"/>
</dbReference>
<evidence type="ECO:0000256" key="3">
    <source>
        <dbReference type="ARBA" id="ARBA00022676"/>
    </source>
</evidence>
<dbReference type="PANTHER" id="PTHR32179">
    <property type="entry name" value="NICOTINATE-NUCLEOTIDE PYROPHOSPHORYLASE [CARBOXYLATING]"/>
    <property type="match status" value="1"/>
</dbReference>
<dbReference type="InterPro" id="IPR027277">
    <property type="entry name" value="NadC/ModD"/>
</dbReference>
<feature type="domain" description="Quinolinate phosphoribosyl transferase N-terminal" evidence="7">
    <location>
        <begin position="21"/>
        <end position="104"/>
    </location>
</feature>
<feature type="domain" description="Quinolinate phosphoribosyl transferase C-terminal" evidence="6">
    <location>
        <begin position="112"/>
        <end position="276"/>
    </location>
</feature>
<comment type="similarity">
    <text evidence="1 5">Belongs to the NadC/ModD family.</text>
</comment>
<dbReference type="InterPro" id="IPR037128">
    <property type="entry name" value="Quinolinate_PRibosylTase_N_sf"/>
</dbReference>
<sequence length="285" mass="30203">MIYFSQAQTDALLLEDIQGGDLTTRALGIGAQPGVMAFYHRQGGCVSGTAVARQMLTSLGLTVSDMVADGEQVSAGQRLICAHGNAAALHQGWKAVQNVLEWSCGVSGYLESMLSQLRQRYPDGQIACTRKAIPGTRSLATQAILAAGGIIHRGGCAETVLLFANHRRFLTNPNDWTNAVARLRSHAPEKKIVVEADTPDEALAALRAAPDILQLDKFTPEQATDIARLAPSLAPHCTLALTGGITLASLAGYLDCGIRLFITSAPYYAPPADIKVNLSPDARGI</sequence>
<dbReference type="Pfam" id="PF02749">
    <property type="entry name" value="QRPTase_N"/>
    <property type="match status" value="1"/>
</dbReference>
<name>A0A0P8KJA7_CITFR</name>
<dbReference type="Gene3D" id="3.20.20.70">
    <property type="entry name" value="Aldolase class I"/>
    <property type="match status" value="1"/>
</dbReference>
<reference evidence="10" key="1">
    <citation type="submission" date="2015-09" db="EMBL/GenBank/DDBJ databases">
        <title>Prevalence of NDMs in South Africa.</title>
        <authorList>
            <person name="Osei Sekyere J."/>
            <person name="Govinden U."/>
            <person name="Essack S."/>
            <person name="Haldorsen B."/>
            <person name="Samuelsen O."/>
            <person name="Aasnaes B."/>
            <person name="Sundsfjord A."/>
        </authorList>
    </citation>
    <scope>NUCLEOTIDE SEQUENCE [LARGE SCALE GENOMIC DNA]</scope>
    <source>
        <strain evidence="10">ST62:944112508</strain>
    </source>
</reference>
<dbReference type="InterPro" id="IPR022412">
    <property type="entry name" value="Quinolinate_PRibosylTrfase_N"/>
</dbReference>
<evidence type="ECO:0000256" key="2">
    <source>
        <dbReference type="ARBA" id="ARBA00019205"/>
    </source>
</evidence>
<dbReference type="InterPro" id="IPR006242">
    <property type="entry name" value="ModD"/>
</dbReference>
<dbReference type="InterPro" id="IPR002638">
    <property type="entry name" value="Quinolinate_PRibosylTrfase_C"/>
</dbReference>
<dbReference type="SUPFAM" id="SSF54675">
    <property type="entry name" value="Nicotinate/Quinolinate PRTase N-terminal domain-like"/>
    <property type="match status" value="1"/>
</dbReference>
<proteinExistence type="inferred from homology"/>
<dbReference type="Pfam" id="PF01729">
    <property type="entry name" value="QRPTase_C"/>
    <property type="match status" value="1"/>
</dbReference>
<keyword evidence="3 5" id="KW-0328">Glycosyltransferase</keyword>
<accession>A0A0P8KJA7</accession>
<evidence type="ECO:0000259" key="7">
    <source>
        <dbReference type="Pfam" id="PF02749"/>
    </source>
</evidence>
<dbReference type="InterPro" id="IPR013785">
    <property type="entry name" value="Aldolase_TIM"/>
</dbReference>
<dbReference type="PANTHER" id="PTHR32179:SF4">
    <property type="entry name" value="PYROPHOSPHORYLASE MODD-RELATED"/>
    <property type="match status" value="1"/>
</dbReference>
<dbReference type="NCBIfam" id="TIGR01334">
    <property type="entry name" value="modD"/>
    <property type="match status" value="1"/>
</dbReference>
<evidence type="ECO:0000313" key="10">
    <source>
        <dbReference type="Proteomes" id="UP000050520"/>
    </source>
</evidence>
<evidence type="ECO:0000313" key="8">
    <source>
        <dbReference type="EMBL" id="HAT3898011.1"/>
    </source>
</evidence>
<keyword evidence="4 5" id="KW-0808">Transferase</keyword>
<protein>
    <recommendedName>
        <fullName evidence="2">Putative pyrophosphorylase ModD</fullName>
    </recommendedName>
</protein>
<dbReference type="GO" id="GO:0009435">
    <property type="term" value="P:NAD+ biosynthetic process"/>
    <property type="evidence" value="ECO:0007669"/>
    <property type="project" value="InterPro"/>
</dbReference>
<reference evidence="8" key="3">
    <citation type="journal article" date="2018" name="Genome Biol.">
        <title>SKESA: strategic k-mer extension for scrupulous assemblies.</title>
        <authorList>
            <person name="Souvorov A."/>
            <person name="Agarwala R."/>
            <person name="Lipman D.J."/>
        </authorList>
    </citation>
    <scope>NUCLEOTIDE SEQUENCE</scope>
    <source>
        <strain evidence="8">O50</strain>
    </source>
</reference>
<dbReference type="CDD" id="cd01573">
    <property type="entry name" value="modD_like"/>
    <property type="match status" value="1"/>
</dbReference>
<organism evidence="8">
    <name type="scientific">Citrobacter freundii</name>
    <dbReference type="NCBI Taxonomy" id="546"/>
    <lineage>
        <taxon>Bacteria</taxon>
        <taxon>Pseudomonadati</taxon>
        <taxon>Pseudomonadota</taxon>
        <taxon>Gammaproteobacteria</taxon>
        <taxon>Enterobacterales</taxon>
        <taxon>Enterobacteriaceae</taxon>
        <taxon>Citrobacter</taxon>
        <taxon>Citrobacter freundii complex</taxon>
    </lineage>
</organism>
<evidence type="ECO:0000256" key="5">
    <source>
        <dbReference type="PIRNR" id="PIRNR006250"/>
    </source>
</evidence>
<dbReference type="Proteomes" id="UP000050520">
    <property type="component" value="Unassembled WGS sequence"/>
</dbReference>
<dbReference type="GO" id="GO:0005737">
    <property type="term" value="C:cytoplasm"/>
    <property type="evidence" value="ECO:0007669"/>
    <property type="project" value="TreeGrafter"/>
</dbReference>
<dbReference type="InterPro" id="IPR036068">
    <property type="entry name" value="Nicotinate_pribotase-like_C"/>
</dbReference>